<dbReference type="RefSeq" id="WP_051981574.1">
    <property type="nucleotide sequence ID" value="NZ_CBCSFW010000003.1"/>
</dbReference>
<dbReference type="Proteomes" id="UP000236395">
    <property type="component" value="Unassembled WGS sequence"/>
</dbReference>
<dbReference type="EMBL" id="JADAMT010000006">
    <property type="protein sequence ID" value="MBE2128546.1"/>
    <property type="molecule type" value="Genomic_DNA"/>
</dbReference>
<evidence type="ECO:0000259" key="1">
    <source>
        <dbReference type="SMART" id="SM00635"/>
    </source>
</evidence>
<dbReference type="GeneID" id="98345656"/>
<dbReference type="Proteomes" id="UP000596960">
    <property type="component" value="Unassembled WGS sequence"/>
</dbReference>
<gene>
    <name evidence="3" type="ORF">CD116_13510</name>
    <name evidence="2" type="ORF">ILQ21_05770</name>
</gene>
<proteinExistence type="predicted"/>
<comment type="caution">
    <text evidence="3">The sequence shown here is derived from an EMBL/GenBank/DDBJ whole genome shotgun (WGS) entry which is preliminary data.</text>
</comment>
<dbReference type="InterPro" id="IPR008964">
    <property type="entry name" value="Invasin/intimin_cell_adhesion"/>
</dbReference>
<evidence type="ECO:0000313" key="4">
    <source>
        <dbReference type="Proteomes" id="UP000236395"/>
    </source>
</evidence>
<dbReference type="InterPro" id="IPR003343">
    <property type="entry name" value="Big_2"/>
</dbReference>
<feature type="domain" description="BIG2" evidence="1">
    <location>
        <begin position="76"/>
        <end position="153"/>
    </location>
</feature>
<accession>A0A2K4AE27</accession>
<keyword evidence="5" id="KW-1185">Reference proteome</keyword>
<protein>
    <submittedName>
        <fullName evidence="2">Ig-like domain-containing protein</fullName>
    </submittedName>
</protein>
<dbReference type="SUPFAM" id="SSF49373">
    <property type="entry name" value="Invasin/intimin cell-adhesion fragments"/>
    <property type="match status" value="1"/>
</dbReference>
<dbReference type="Gene3D" id="2.60.40.1080">
    <property type="match status" value="1"/>
</dbReference>
<dbReference type="SMART" id="SM00635">
    <property type="entry name" value="BID_2"/>
    <property type="match status" value="1"/>
</dbReference>
<name>A0A2K4AE27_9STAP</name>
<evidence type="ECO:0000313" key="2">
    <source>
        <dbReference type="EMBL" id="MBE2128546.1"/>
    </source>
</evidence>
<reference evidence="2 5" key="2">
    <citation type="submission" date="2020-10" db="EMBL/GenBank/DDBJ databases">
        <title>Phenotypic and genomic profiling of Staphylococcus argenteus in Canada and the United States and recommendations for clinical result reporting.</title>
        <authorList>
            <person name="Eshaghi A."/>
            <person name="Bommersbach C."/>
            <person name="Zitterman S."/>
            <person name="Burnham C.-A.D."/>
            <person name="Patel R."/>
            <person name="Schuetz A.N."/>
            <person name="Patel S.N."/>
            <person name="Kus J.V."/>
        </authorList>
    </citation>
    <scope>NUCLEOTIDE SEQUENCE [LARGE SCALE GENOMIC DNA]</scope>
    <source>
        <strain evidence="2 5">DSM 28300</strain>
    </source>
</reference>
<evidence type="ECO:0000313" key="3">
    <source>
        <dbReference type="EMBL" id="PNZ48309.1"/>
    </source>
</evidence>
<sequence>MEKDRYLKIYNGSDLIAKTRGWRTSYEGDNEDTLIKVKGLNPDTVYQEGALQAVWEIDGVESEKVDIPEFQTVYVKAKYFSFRREKMHVRVNESETLFPVVGPINATNSTKTMTSKNPDIATIDENGIVYGISPGIAEIEGYANEIPDEKKILIVKVLAENEVLDIEGFYKDA</sequence>
<dbReference type="EMBL" id="PPQS01000051">
    <property type="protein sequence ID" value="PNZ48309.1"/>
    <property type="molecule type" value="Genomic_DNA"/>
</dbReference>
<organism evidence="3 4">
    <name type="scientific">Staphylococcus schweitzeri</name>
    <dbReference type="NCBI Taxonomy" id="1654388"/>
    <lineage>
        <taxon>Bacteria</taxon>
        <taxon>Bacillati</taxon>
        <taxon>Bacillota</taxon>
        <taxon>Bacilli</taxon>
        <taxon>Bacillales</taxon>
        <taxon>Staphylococcaceae</taxon>
        <taxon>Staphylococcus</taxon>
    </lineage>
</organism>
<evidence type="ECO:0000313" key="5">
    <source>
        <dbReference type="Proteomes" id="UP000596960"/>
    </source>
</evidence>
<dbReference type="Pfam" id="PF02368">
    <property type="entry name" value="Big_2"/>
    <property type="match status" value="1"/>
</dbReference>
<reference evidence="3 4" key="1">
    <citation type="submission" date="2017-08" db="EMBL/GenBank/DDBJ databases">
        <title>Draft genome sequences of 64 type strains of genus Staph aureus.</title>
        <authorList>
            <person name="Cole K."/>
            <person name="Golubchik T."/>
            <person name="Russell J."/>
            <person name="Foster D."/>
            <person name="Llewelyn M."/>
            <person name="Wilson D."/>
            <person name="Crook D."/>
            <person name="Paul J."/>
        </authorList>
    </citation>
    <scope>NUCLEOTIDE SEQUENCE [LARGE SCALE GENOMIC DNA]</scope>
    <source>
        <strain evidence="3 4">DSM 28300</strain>
    </source>
</reference>
<dbReference type="AlphaFoldDB" id="A0A2K4AE27"/>